<reference evidence="1" key="1">
    <citation type="journal article" date="2015" name="Nature">
        <title>Complex archaea that bridge the gap between prokaryotes and eukaryotes.</title>
        <authorList>
            <person name="Spang A."/>
            <person name="Saw J.H."/>
            <person name="Jorgensen S.L."/>
            <person name="Zaremba-Niedzwiedzka K."/>
            <person name="Martijn J."/>
            <person name="Lind A.E."/>
            <person name="van Eijk R."/>
            <person name="Schleper C."/>
            <person name="Guy L."/>
            <person name="Ettema T.J."/>
        </authorList>
    </citation>
    <scope>NUCLEOTIDE SEQUENCE</scope>
</reference>
<proteinExistence type="predicted"/>
<dbReference type="AlphaFoldDB" id="A0A0F9RIC6"/>
<dbReference type="EMBL" id="LAZR01001165">
    <property type="protein sequence ID" value="KKN49512.1"/>
    <property type="molecule type" value="Genomic_DNA"/>
</dbReference>
<sequence>MINPASLLPGTQIIYVPNHADEDKTHPDCEFGFVTSIGDNHAFCRYFFKENLGMGRTEPRTVANSEAAPFDNILVLDHMDQVYVDRWMAAIIAEEA</sequence>
<protein>
    <submittedName>
        <fullName evidence="1">Uncharacterized protein</fullName>
    </submittedName>
</protein>
<gene>
    <name evidence="1" type="ORF">LCGC14_0642190</name>
</gene>
<comment type="caution">
    <text evidence="1">The sequence shown here is derived from an EMBL/GenBank/DDBJ whole genome shotgun (WGS) entry which is preliminary data.</text>
</comment>
<organism evidence="1">
    <name type="scientific">marine sediment metagenome</name>
    <dbReference type="NCBI Taxonomy" id="412755"/>
    <lineage>
        <taxon>unclassified sequences</taxon>
        <taxon>metagenomes</taxon>
        <taxon>ecological metagenomes</taxon>
    </lineage>
</organism>
<evidence type="ECO:0000313" key="1">
    <source>
        <dbReference type="EMBL" id="KKN49512.1"/>
    </source>
</evidence>
<name>A0A0F9RIC6_9ZZZZ</name>
<accession>A0A0F9RIC6</accession>